<dbReference type="InterPro" id="IPR001132">
    <property type="entry name" value="SMAD_dom_Dwarfin-type"/>
</dbReference>
<name>A0A914BPJ0_PATMI</name>
<dbReference type="GO" id="GO:0060395">
    <property type="term" value="P:SMAD protein signal transduction"/>
    <property type="evidence" value="ECO:0007669"/>
    <property type="project" value="TreeGrafter"/>
</dbReference>
<dbReference type="GO" id="GO:0046872">
    <property type="term" value="F:metal ion binding"/>
    <property type="evidence" value="ECO:0007669"/>
    <property type="project" value="UniProtKB-KW"/>
</dbReference>
<dbReference type="PROSITE" id="PS51075">
    <property type="entry name" value="MH1"/>
    <property type="match status" value="1"/>
</dbReference>
<feature type="compositionally biased region" description="Polar residues" evidence="8">
    <location>
        <begin position="167"/>
        <end position="203"/>
    </location>
</feature>
<evidence type="ECO:0000313" key="12">
    <source>
        <dbReference type="Proteomes" id="UP000887568"/>
    </source>
</evidence>
<accession>A0A914BPJ0</accession>
<evidence type="ECO:0000313" key="11">
    <source>
        <dbReference type="EnsemblMetazoa" id="XP_038077875.1"/>
    </source>
</evidence>
<keyword evidence="3" id="KW-0862">Zinc</keyword>
<keyword evidence="5 7" id="KW-0804">Transcription</keyword>
<dbReference type="InterPro" id="IPR036578">
    <property type="entry name" value="SMAD_MH1_sf"/>
</dbReference>
<keyword evidence="4 7" id="KW-0805">Transcription regulation</keyword>
<keyword evidence="2" id="KW-0479">Metal-binding</keyword>
<dbReference type="FunFam" id="2.60.200.10:FF:000004">
    <property type="entry name" value="Mothers against decapentaplegic homolog"/>
    <property type="match status" value="1"/>
</dbReference>
<keyword evidence="7" id="KW-0963">Cytoplasm</keyword>
<dbReference type="PROSITE" id="PS51076">
    <property type="entry name" value="MH2"/>
    <property type="match status" value="1"/>
</dbReference>
<dbReference type="GO" id="GO:0140416">
    <property type="term" value="F:transcription regulator inhibitor activity"/>
    <property type="evidence" value="ECO:0007669"/>
    <property type="project" value="TreeGrafter"/>
</dbReference>
<dbReference type="InterPro" id="IPR013019">
    <property type="entry name" value="MAD_homology_MH1"/>
</dbReference>
<evidence type="ECO:0000256" key="5">
    <source>
        <dbReference type="ARBA" id="ARBA00023163"/>
    </source>
</evidence>
<evidence type="ECO:0000256" key="4">
    <source>
        <dbReference type="ARBA" id="ARBA00023015"/>
    </source>
</evidence>
<dbReference type="GO" id="GO:0005737">
    <property type="term" value="C:cytoplasm"/>
    <property type="evidence" value="ECO:0007669"/>
    <property type="project" value="UniProtKB-SubCell"/>
</dbReference>
<dbReference type="CDD" id="cd10489">
    <property type="entry name" value="MH1_SMAD_6_7"/>
    <property type="match status" value="1"/>
</dbReference>
<dbReference type="Gene3D" id="3.90.520.10">
    <property type="entry name" value="SMAD MH1 domain"/>
    <property type="match status" value="1"/>
</dbReference>
<feature type="domain" description="MH1" evidence="9">
    <location>
        <begin position="8"/>
        <end position="151"/>
    </location>
</feature>
<dbReference type="SUPFAM" id="SSF56366">
    <property type="entry name" value="SMAD MH1 domain"/>
    <property type="match status" value="1"/>
</dbReference>
<dbReference type="OMA" id="LLVCKVY"/>
<keyword evidence="12" id="KW-1185">Reference proteome</keyword>
<protein>
    <recommendedName>
        <fullName evidence="7">Mothers against decapentaplegic homolog</fullName>
        <shortName evidence="7">MAD homolog</shortName>
        <shortName evidence="7">Mothers against DPP homolog</shortName>
    </recommendedName>
    <alternativeName>
        <fullName evidence="7">SMAD family member</fullName>
    </alternativeName>
</protein>
<evidence type="ECO:0000259" key="9">
    <source>
        <dbReference type="PROSITE" id="PS51075"/>
    </source>
</evidence>
<dbReference type="Pfam" id="PF03165">
    <property type="entry name" value="MH1"/>
    <property type="match status" value="1"/>
</dbReference>
<dbReference type="InterPro" id="IPR003619">
    <property type="entry name" value="MAD_homology1_Dwarfin-type"/>
</dbReference>
<dbReference type="GeneID" id="119745554"/>
<dbReference type="EnsemblMetazoa" id="XM_038221947.1">
    <property type="protein sequence ID" value="XP_038077875.1"/>
    <property type="gene ID" value="LOC119745554"/>
</dbReference>
<evidence type="ECO:0000256" key="6">
    <source>
        <dbReference type="ARBA" id="ARBA00023242"/>
    </source>
</evidence>
<evidence type="ECO:0000256" key="7">
    <source>
        <dbReference type="RuleBase" id="RU361195"/>
    </source>
</evidence>
<dbReference type="AlphaFoldDB" id="A0A914BPJ0"/>
<dbReference type="OrthoDB" id="5946219at2759"/>
<dbReference type="PANTHER" id="PTHR13703">
    <property type="entry name" value="SMAD"/>
    <property type="match status" value="1"/>
</dbReference>
<dbReference type="SMART" id="SM00524">
    <property type="entry name" value="DWB"/>
    <property type="match status" value="1"/>
</dbReference>
<feature type="region of interest" description="Disordered" evidence="8">
    <location>
        <begin position="167"/>
        <end position="213"/>
    </location>
</feature>
<organism evidence="11 12">
    <name type="scientific">Patiria miniata</name>
    <name type="common">Bat star</name>
    <name type="synonym">Asterina miniata</name>
    <dbReference type="NCBI Taxonomy" id="46514"/>
    <lineage>
        <taxon>Eukaryota</taxon>
        <taxon>Metazoa</taxon>
        <taxon>Echinodermata</taxon>
        <taxon>Eleutherozoa</taxon>
        <taxon>Asterozoa</taxon>
        <taxon>Asteroidea</taxon>
        <taxon>Valvatacea</taxon>
        <taxon>Valvatida</taxon>
        <taxon>Asterinidae</taxon>
        <taxon>Patiria</taxon>
    </lineage>
</organism>
<feature type="domain" description="MH2" evidence="10">
    <location>
        <begin position="220"/>
        <end position="388"/>
    </location>
</feature>
<evidence type="ECO:0000256" key="3">
    <source>
        <dbReference type="ARBA" id="ARBA00022833"/>
    </source>
</evidence>
<evidence type="ECO:0000256" key="2">
    <source>
        <dbReference type="ARBA" id="ARBA00022723"/>
    </source>
</evidence>
<dbReference type="Gene3D" id="2.60.200.10">
    <property type="match status" value="1"/>
</dbReference>
<dbReference type="InterPro" id="IPR013790">
    <property type="entry name" value="Dwarfin"/>
</dbReference>
<comment type="subcellular location">
    <subcellularLocation>
        <location evidence="7">Cytoplasm</location>
    </subcellularLocation>
    <subcellularLocation>
        <location evidence="7">Nucleus</location>
    </subcellularLocation>
</comment>
<dbReference type="SMART" id="SM00523">
    <property type="entry name" value="DWA"/>
    <property type="match status" value="1"/>
</dbReference>
<dbReference type="InterPro" id="IPR008984">
    <property type="entry name" value="SMAD_FHA_dom_sf"/>
</dbReference>
<evidence type="ECO:0000256" key="1">
    <source>
        <dbReference type="ARBA" id="ARBA00005545"/>
    </source>
</evidence>
<sequence>MFKSKRTVLIRRLWRSRCGGCSTVGEQGPDSSQAIADSDSDSEFKSAAHSLLKRIKDRQLELLLDAVESRGTTATACVPLPKGELRLGRGRTTLPHVLCCQLYRWPDLKHAAELKRLNFCCQSGRDLEELSSGNVCCNPYHFSRLCQPDSPPPPYSRFPIERAKTEASSISEGRFTQASVSTTGSTVDFGESTETGNTPSQRHQPYADADAQDSRGQPHWCHIAYWEHRSRVGRMYTVFLDSVNIFYELPHGDGFCLRSLHREDRSESVVRTRKKVGCGLTMSREPDGVWMYNRSNFALFVNSPTLDALPPSRTLTVHKLMPGYSIKIFDFAKSQMLEHARREPEPPDGPVDPHSIRISFIKGWGPRYSRQFITSCPCWLEVILTRPR</sequence>
<dbReference type="PANTHER" id="PTHR13703:SF54">
    <property type="entry name" value="MOTHERS AGAINST DECAPENTAPLEGIC HOMOLOG"/>
    <property type="match status" value="1"/>
</dbReference>
<evidence type="ECO:0000256" key="8">
    <source>
        <dbReference type="SAM" id="MobiDB-lite"/>
    </source>
</evidence>
<dbReference type="GO" id="GO:0071144">
    <property type="term" value="C:heteromeric SMAD protein complex"/>
    <property type="evidence" value="ECO:0007669"/>
    <property type="project" value="TreeGrafter"/>
</dbReference>
<proteinExistence type="inferred from homology"/>
<reference evidence="11" key="1">
    <citation type="submission" date="2022-11" db="UniProtKB">
        <authorList>
            <consortium name="EnsemblMetazoa"/>
        </authorList>
    </citation>
    <scope>IDENTIFICATION</scope>
</reference>
<keyword evidence="6 7" id="KW-0539">Nucleus</keyword>
<dbReference type="InterPro" id="IPR017855">
    <property type="entry name" value="SMAD-like_dom_sf"/>
</dbReference>
<comment type="similarity">
    <text evidence="1 7">Belongs to the dwarfin/SMAD family.</text>
</comment>
<dbReference type="GO" id="GO:0006357">
    <property type="term" value="P:regulation of transcription by RNA polymerase II"/>
    <property type="evidence" value="ECO:0007669"/>
    <property type="project" value="TreeGrafter"/>
</dbReference>
<dbReference type="GO" id="GO:0070411">
    <property type="term" value="F:I-SMAD binding"/>
    <property type="evidence" value="ECO:0007669"/>
    <property type="project" value="TreeGrafter"/>
</dbReference>
<dbReference type="GO" id="GO:0009653">
    <property type="term" value="P:anatomical structure morphogenesis"/>
    <property type="evidence" value="ECO:0007669"/>
    <property type="project" value="TreeGrafter"/>
</dbReference>
<dbReference type="SUPFAM" id="SSF49879">
    <property type="entry name" value="SMAD/FHA domain"/>
    <property type="match status" value="1"/>
</dbReference>
<dbReference type="GO" id="GO:0030154">
    <property type="term" value="P:cell differentiation"/>
    <property type="evidence" value="ECO:0007669"/>
    <property type="project" value="TreeGrafter"/>
</dbReference>
<dbReference type="RefSeq" id="XP_038077875.1">
    <property type="nucleotide sequence ID" value="XM_038221947.1"/>
</dbReference>
<dbReference type="Proteomes" id="UP000887568">
    <property type="component" value="Unplaced"/>
</dbReference>
<dbReference type="Pfam" id="PF03166">
    <property type="entry name" value="MH2"/>
    <property type="match status" value="1"/>
</dbReference>
<evidence type="ECO:0000259" key="10">
    <source>
        <dbReference type="PROSITE" id="PS51076"/>
    </source>
</evidence>